<protein>
    <submittedName>
        <fullName evidence="2">Methyltransferase type 11</fullName>
    </submittedName>
</protein>
<evidence type="ECO:0000259" key="1">
    <source>
        <dbReference type="SMART" id="SM00487"/>
    </source>
</evidence>
<dbReference type="InterPro" id="IPR014001">
    <property type="entry name" value="Helicase_ATP-bd"/>
</dbReference>
<organism evidence="2 3">
    <name type="scientific">Spirosoma linguale (strain ATCC 33905 / DSM 74 / LMG 10896 / Claus 1)</name>
    <dbReference type="NCBI Taxonomy" id="504472"/>
    <lineage>
        <taxon>Bacteria</taxon>
        <taxon>Pseudomonadati</taxon>
        <taxon>Bacteroidota</taxon>
        <taxon>Cytophagia</taxon>
        <taxon>Cytophagales</taxon>
        <taxon>Cytophagaceae</taxon>
        <taxon>Spirosoma</taxon>
    </lineage>
</organism>
<dbReference type="SUPFAM" id="SSF52540">
    <property type="entry name" value="P-loop containing nucleoside triphosphate hydrolases"/>
    <property type="match status" value="2"/>
</dbReference>
<dbReference type="GO" id="GO:0003677">
    <property type="term" value="F:DNA binding"/>
    <property type="evidence" value="ECO:0007669"/>
    <property type="project" value="InterPro"/>
</dbReference>
<dbReference type="GO" id="GO:0032259">
    <property type="term" value="P:methylation"/>
    <property type="evidence" value="ECO:0007669"/>
    <property type="project" value="UniProtKB-KW"/>
</dbReference>
<sequence length="1674" mass="186684">MQVSPPNCIQLSLFGLVSSANVVTLSQARDSQGCLLPSDRLSDEPNVILPFSGVESGLNSRNYRLSADTFYNRTLSERIKANVKAIQLAKFLAKESRNATADEKGILVQFSGWGGLASAFEESSRYSSVIDEVLTMEERQAAAASCLTAFYTPPTLITAIWQAVDQFGFTGGRILEPGAGIGYFLGFTPPSVNDRAEWVAVEKDPIAGLILQLLYPDATVEVGGFEQADLPNGSFDLVIGNVPFGAYSVYDRQNSDISAYPIHNYFIGKSARLVKPGGLLALITSSGTLDQGGAEFRQWLTRQAETELVGAIRLPSCAFESHSGTSVTTDVLFLQRRDGVNRQFAGHSFERTVSVRSRTVQEEGEEVTNNLYVNEYFAGRPDFMLGEMVWADEVGKGGLYRADRPTLYLEDPSELTDRLGNAINQLPRSFLSASHDGQPRKQPAGNQLADLYPGVVRIKGRSYSQATIIRQYIRLRDTLTGLLEAEREGKDDWEVAVLRTHLNTLYDEFTAFFGPLTGNRHLSFLETFDGQFSRVQALEVPEKVNGKQVLQKATILRERVNVGLSYPTSAASITDAVNLSMWFHGGLTLPAITGWLGLSVAEVTEQLLAAGLGFIDPVTGSLIDRDAYLSGNIRQKLDIAEEKARHEPIYQANVYALEQIVPPTIPAALISFGLGSVWLPDELVTRFIQETLQLPEVTATYNNRSRQYEIEAPAYFYSSLNQSLGTSNRTALQLIESALISRSVIITKTITQDGKERSVRDVEATSQAIAAQERLNELFVDFARQHYEPVIEERFNRLYNTHVPRRFARPSFGQYPNANPAISLRDHQFRAVERIKIQDTMLAHAVGSGKTYTMIAGAMELKRLGIARKPLLVVQNSTVDDVARSWRLLYPSAVVYVPQRSDLEATGRKRFLQRIATNHFDGIIIPQSFLKLIPDDPASEQAFLQEEINRVEAAVAAASRQTERGPNKSKKSLVKRLNELRLRLEARRLRQADRKKDNILSFDELGIDALFLDECHKYKRLGFFTSRRGIKGIDPAGSEDALSAMFKCRSVQARQGRVVLATGTPISNTMAEAWTMLRFIAPDRLDEARIATFDQFAGAFGQLIASFELTTTGQFKAVSRFARFVNVRQLSELYRAHVDVVLNDEVIEFQRDQTLPTLKDGGFTKIVLQQTEGVQYELDAIRERLRWFEGLTGSEKRENSHLPLVLFGQARKATLDIRLLNARNEDEPGSKLNRAAAEILRLYQLSDSYKGTQLVFADVYQSPANLFADEDERLCVGARFNLFDDLKMKLVAEGIPACEVAVCPAEADKREAVFAKVRTGEVRVMLGTSERMGVGVNVQERLVGLHHLDAPNRPTDFEQRNGRIIRQGNAHAAWNMPIEILTYGVDKTLDATAYGRLAIKQKFINQVLKGHLTDETERGPGMNDISADDDFAAMSFDQMMATLSGSQYALAYAAKQLDLSRLLTARKNWQRGVLDAQMQVERARRTLSVQVPLLPTLQAESAILKTRFITDGEEYRVNEVIIESETHTEKFGGPVQQMLDKMRGQLKRRLTPQAIVTVNGLPLTLTGEIRQDPFSFRNEYVFIYQWGSSLQGEVMSGPGLFQSLRQSVAHAAHLPAQCQQRIERARTDEAAFLQKVNEPFRHSEKLAQLETEIAELQEAMLAESEPEVEAVLAE</sequence>
<dbReference type="SUPFAM" id="SSF53335">
    <property type="entry name" value="S-adenosyl-L-methionine-dependent methyltransferases"/>
    <property type="match status" value="1"/>
</dbReference>
<geneLocation type="plasmid" evidence="2 3">
    <name>pSLIN01</name>
</geneLocation>
<evidence type="ECO:0000313" key="3">
    <source>
        <dbReference type="Proteomes" id="UP000002028"/>
    </source>
</evidence>
<feature type="domain" description="Helicase ATP-binding" evidence="1">
    <location>
        <begin position="820"/>
        <end position="1096"/>
    </location>
</feature>
<dbReference type="KEGG" id="sli:Slin_6722"/>
<dbReference type="Proteomes" id="UP000002028">
    <property type="component" value="Plasmid pSLIN01"/>
</dbReference>
<dbReference type="Gene3D" id="3.40.50.150">
    <property type="entry name" value="Vaccinia Virus protein VP39"/>
    <property type="match status" value="1"/>
</dbReference>
<keyword evidence="3" id="KW-1185">Reference proteome</keyword>
<gene>
    <name evidence="2" type="ordered locus">Slin_6722</name>
</gene>
<name>D2QV46_SPILD</name>
<dbReference type="PANTHER" id="PTHR41313:SF1">
    <property type="entry name" value="DNA METHYLASE ADENINE-SPECIFIC DOMAIN-CONTAINING PROTEIN"/>
    <property type="match status" value="1"/>
</dbReference>
<dbReference type="Gene3D" id="3.40.50.300">
    <property type="entry name" value="P-loop containing nucleotide triphosphate hydrolases"/>
    <property type="match status" value="2"/>
</dbReference>
<dbReference type="Pfam" id="PF04851">
    <property type="entry name" value="ResIII"/>
    <property type="match status" value="1"/>
</dbReference>
<dbReference type="GO" id="GO:0009007">
    <property type="term" value="F:site-specific DNA-methyltransferase (adenine-specific) activity"/>
    <property type="evidence" value="ECO:0007669"/>
    <property type="project" value="UniProtKB-EC"/>
</dbReference>
<dbReference type="InterPro" id="IPR011639">
    <property type="entry name" value="MethylTrfase_TaqI-like_dom"/>
</dbReference>
<dbReference type="InterPro" id="IPR006935">
    <property type="entry name" value="Helicase/UvrB_N"/>
</dbReference>
<dbReference type="PANTHER" id="PTHR41313">
    <property type="entry name" value="ADENINE-SPECIFIC METHYLTRANSFERASE"/>
    <property type="match status" value="1"/>
</dbReference>
<dbReference type="CDD" id="cd02440">
    <property type="entry name" value="AdoMet_MTases"/>
    <property type="match status" value="1"/>
</dbReference>
<evidence type="ECO:0000313" key="2">
    <source>
        <dbReference type="EMBL" id="ADB42678.1"/>
    </source>
</evidence>
<keyword evidence="2" id="KW-0489">Methyltransferase</keyword>
<dbReference type="GO" id="GO:0016787">
    <property type="term" value="F:hydrolase activity"/>
    <property type="evidence" value="ECO:0007669"/>
    <property type="project" value="InterPro"/>
</dbReference>
<proteinExistence type="predicted"/>
<keyword evidence="2" id="KW-0808">Transferase</keyword>
<dbReference type="InterPro" id="IPR052933">
    <property type="entry name" value="DNA_Protect_Modify"/>
</dbReference>
<dbReference type="PRINTS" id="PR00507">
    <property type="entry name" value="N12N6MTFRASE"/>
</dbReference>
<dbReference type="GO" id="GO:0005524">
    <property type="term" value="F:ATP binding"/>
    <property type="evidence" value="ECO:0007669"/>
    <property type="project" value="InterPro"/>
</dbReference>
<accession>D2QV46</accession>
<dbReference type="EMBL" id="CP001770">
    <property type="protein sequence ID" value="ADB42678.1"/>
    <property type="molecule type" value="Genomic_DNA"/>
</dbReference>
<dbReference type="InterPro" id="IPR029063">
    <property type="entry name" value="SAM-dependent_MTases_sf"/>
</dbReference>
<dbReference type="InterPro" id="IPR027417">
    <property type="entry name" value="P-loop_NTPase"/>
</dbReference>
<keyword evidence="2" id="KW-0614">Plasmid</keyword>
<dbReference type="SMART" id="SM00487">
    <property type="entry name" value="DEXDc"/>
    <property type="match status" value="1"/>
</dbReference>
<dbReference type="Pfam" id="PF07669">
    <property type="entry name" value="Eco57I"/>
    <property type="match status" value="1"/>
</dbReference>
<dbReference type="GO" id="GO:0006304">
    <property type="term" value="P:DNA modification"/>
    <property type="evidence" value="ECO:0007669"/>
    <property type="project" value="InterPro"/>
</dbReference>
<reference evidence="2 3" key="1">
    <citation type="journal article" date="2010" name="Stand. Genomic Sci.">
        <title>Complete genome sequence of Spirosoma linguale type strain (1).</title>
        <authorList>
            <person name="Lail K."/>
            <person name="Sikorski J."/>
            <person name="Saunders E."/>
            <person name="Lapidus A."/>
            <person name="Glavina Del Rio T."/>
            <person name="Copeland A."/>
            <person name="Tice H."/>
            <person name="Cheng J.-F."/>
            <person name="Lucas S."/>
            <person name="Nolan M."/>
            <person name="Bruce D."/>
            <person name="Goodwin L."/>
            <person name="Pitluck S."/>
            <person name="Ivanova N."/>
            <person name="Mavromatis K."/>
            <person name="Ovchinnikova G."/>
            <person name="Pati A."/>
            <person name="Chen A."/>
            <person name="Palaniappan K."/>
            <person name="Land M."/>
            <person name="Hauser L."/>
            <person name="Chang Y.-J."/>
            <person name="Jeffries C.D."/>
            <person name="Chain P."/>
            <person name="Brettin T."/>
            <person name="Detter J.C."/>
            <person name="Schuetze A."/>
            <person name="Rohde M."/>
            <person name="Tindall B.J."/>
            <person name="Goeker M."/>
            <person name="Bristow J."/>
            <person name="Eisen J.A."/>
            <person name="Markowitz V."/>
            <person name="Hugenholtz P."/>
            <person name="Kyrpides N.C."/>
            <person name="Klenk H.-P."/>
            <person name="Chen F."/>
        </authorList>
    </citation>
    <scope>NUCLEOTIDE SEQUENCE [LARGE SCALE GENOMIC DNA]</scope>
    <source>
        <strain evidence="3">ATCC 33905 / DSM 74 / LMG 10896 / Claus 1</strain>
    </source>
</reference>
<dbReference type="HOGENOM" id="CLU_000181_8_5_10"/>